<dbReference type="Proteomes" id="UP000217944">
    <property type="component" value="Unassembled WGS sequence"/>
</dbReference>
<reference evidence="1 2" key="1">
    <citation type="journal article" date="2017" name="Syst. Appl. Microbiol.">
        <title>Lebetimonas natsushimae sp. nov., a novel strictly anaerobic, moderately thermophilic chemoautotroph isolated from a deep-sea hydrothermal vent polychaete nest in the Mid-Okinawa Trough.</title>
        <authorList>
            <person name="Nagata R."/>
            <person name="Takaki Y."/>
            <person name="Tame A."/>
            <person name="Nunoura T."/>
            <person name="Muto H."/>
            <person name="Mino S."/>
            <person name="Sawayama S."/>
            <person name="Takai K."/>
            <person name="Nakagawa S."/>
        </authorList>
    </citation>
    <scope>NUCLEOTIDE SEQUENCE [LARGE SCALE GENOMIC DNA]</scope>
    <source>
        <strain evidence="1 2">HS1857</strain>
    </source>
</reference>
<evidence type="ECO:0008006" key="3">
    <source>
        <dbReference type="Google" id="ProtNLM"/>
    </source>
</evidence>
<dbReference type="InterPro" id="IPR002696">
    <property type="entry name" value="Membr_insert_effic_factor_YidD"/>
</dbReference>
<keyword evidence="2" id="KW-1185">Reference proteome</keyword>
<dbReference type="SMART" id="SM01234">
    <property type="entry name" value="Haemolytic"/>
    <property type="match status" value="1"/>
</dbReference>
<proteinExistence type="predicted"/>
<comment type="caution">
    <text evidence="1">The sequence shown here is derived from an EMBL/GenBank/DDBJ whole genome shotgun (WGS) entry which is preliminary data.</text>
</comment>
<accession>A0A292YGF4</accession>
<dbReference type="EMBL" id="BDME01000006">
    <property type="protein sequence ID" value="GAX88119.1"/>
    <property type="molecule type" value="Genomic_DNA"/>
</dbReference>
<dbReference type="NCBIfam" id="TIGR00278">
    <property type="entry name" value="membrane protein insertion efficiency factor YidD"/>
    <property type="match status" value="1"/>
</dbReference>
<evidence type="ECO:0000313" key="2">
    <source>
        <dbReference type="Proteomes" id="UP000217944"/>
    </source>
</evidence>
<sequence>MLGNNCRYYPSCSEYTKIQFELNNPLIALIKSFKRILTCNQLFKGGIDYPVVEKKLQNVEYKKIQVKYWLIPIKNQKNKYIVIKENQ</sequence>
<protein>
    <recommendedName>
        <fullName evidence="3">Membrane protein insertion efficiency factor</fullName>
    </recommendedName>
</protein>
<organism evidence="1 2">
    <name type="scientific">Lebetimonas natsushimae</name>
    <dbReference type="NCBI Taxonomy" id="1936991"/>
    <lineage>
        <taxon>Bacteria</taxon>
        <taxon>Pseudomonadati</taxon>
        <taxon>Campylobacterota</taxon>
        <taxon>Epsilonproteobacteria</taxon>
        <taxon>Nautiliales</taxon>
        <taxon>Nautiliaceae</taxon>
        <taxon>Lebetimonas</taxon>
    </lineage>
</organism>
<dbReference type="Pfam" id="PF01809">
    <property type="entry name" value="YidD"/>
    <property type="match status" value="1"/>
</dbReference>
<name>A0A292YGF4_9BACT</name>
<evidence type="ECO:0000313" key="1">
    <source>
        <dbReference type="EMBL" id="GAX88119.1"/>
    </source>
</evidence>
<gene>
    <name evidence="1" type="ORF">LNAT_P1414</name>
</gene>
<dbReference type="AlphaFoldDB" id="A0A292YGF4"/>